<keyword evidence="10" id="KW-0675">Receptor</keyword>
<dbReference type="PANTHER" id="PTHR30069">
    <property type="entry name" value="TONB-DEPENDENT OUTER MEMBRANE RECEPTOR"/>
    <property type="match status" value="1"/>
</dbReference>
<dbReference type="GO" id="GO:0015344">
    <property type="term" value="F:siderophore uptake transmembrane transporter activity"/>
    <property type="evidence" value="ECO:0007669"/>
    <property type="project" value="TreeGrafter"/>
</dbReference>
<dbReference type="InterPro" id="IPR012910">
    <property type="entry name" value="Plug_dom"/>
</dbReference>
<keyword evidence="5" id="KW-0410">Iron transport</keyword>
<dbReference type="EMBL" id="AP024110">
    <property type="protein sequence ID" value="BCM25656.1"/>
    <property type="molecule type" value="Genomic_DNA"/>
</dbReference>
<dbReference type="InterPro" id="IPR037066">
    <property type="entry name" value="Plug_dom_sf"/>
</dbReference>
<evidence type="ECO:0000256" key="2">
    <source>
        <dbReference type="ARBA" id="ARBA00009810"/>
    </source>
</evidence>
<proteinExistence type="inferred from homology"/>
<sequence>MHLSMRRLSALYKAIVVSIFVITGLLICFISIKAIAAPVDLDLPAQPLSNSLKLVAKATGASVAFDSKVTEGITAPAIKGRMESFEAIRKLLAGTGLEASTEGTTTLIKRAFEPTKDTSAIDLHLDDINIRAKRYTEIGPMPGLALTKDEIPGNVQSITAKQIKDAHSISLSDLMNSQLQSVNVNDYQGNPFQMDVTYRGFTASPQLGTPQGLSVFLDGIRVNEPFGDVVNWDMIPMNALAGIDVFPGSNPIFGLGTLGGALSMRTKNGFDDPGVQADMLTGAFGRKQFQLSAGGSHGDVAGFVALNLFNEDGWRQNSPSKVNQIFSKLSYRNDKLSLDGSMLYAWNDLVGNGLIPIEMYNQSNSSVYTSPDDTKNKLLQFQIASAFQVSDTFNITGQIYNRKSDRKSSTGDVNTDFSNKDVATRRPLPGENAVCAYGSTNGVPNYYVVTSGAINAIAGNGDLSLARAIDNGTISAGQLLGGLNGAGLATLSQSIGNGTDLTVPADYLAAIEQINANYIHGANGGAAGTYNNADFTQYYATNFYSGGATWNQLVGNGNFYTATLNGNPIQLYIIPADPINVDPLTGTCGANSINSASTQFVGGQIQQLDANGSTIPRDGKYAAGGTGTGYIDGTPTAIISDIGISQLVKGGAVQLNWNTDQHKFMIGSSLDHATDTYTNSQRLGLLDSTRNAYLDPANIGAEYTAASAPIRNNDFNGSSDTRSLYFSETYSPKDNLHFNVAARYNYSTVMTNMRTRKDTAGTNVTDVTSSYLDYLVCTGSGLDSCDQYLLNNPALNQLATNPDAFFGPYIKERFNYHKINPSLGATWSPTDNLNVYANWNQGTRTPSAIELGCAFDRTPTLGSNGAIQPASLAGNTSCTLPNSLSGDPYLPQVVARTFEMGARGKINENLSWNASMYNTNLTDDIYFVSYTATKNFFDTIGRTRRRGIETGISGKYDKFDFKLNYSLTDATFETNTTLASADNSSVDQNPTHGDYGMESIHPGDRMPGIALNNINASVGYSVTDKWRVGMNMVAHGESYARGNENNEHQIGTKSYTYIDNSSGTPTPVTVVKNYTTSGKNGGYAVFNFSTSYDIGHGWSATLLLNNVFDKTYYSASRLGINPFSPSINGAIGVSGYNYNSNDWQSTNFVAPGAPRAAWISVRYEFEPDRK</sequence>
<evidence type="ECO:0000313" key="17">
    <source>
        <dbReference type="Proteomes" id="UP000826722"/>
    </source>
</evidence>
<accession>A0A8D5G9Q5</accession>
<protein>
    <recommendedName>
        <fullName evidence="15">Secretin/TonB short N-terminal domain-containing protein</fullName>
    </recommendedName>
</protein>
<keyword evidence="11 12" id="KW-0998">Cell outer membrane</keyword>
<dbReference type="AlphaFoldDB" id="A0A8D5G9Q5"/>
<feature type="domain" description="Secretin/TonB short N-terminal" evidence="15">
    <location>
        <begin position="61"/>
        <end position="111"/>
    </location>
</feature>
<name>A0A8D5G9Q5_9PROT</name>
<evidence type="ECO:0000256" key="14">
    <source>
        <dbReference type="SAM" id="MobiDB-lite"/>
    </source>
</evidence>
<keyword evidence="3 12" id="KW-0813">Transport</keyword>
<dbReference type="Proteomes" id="UP000826722">
    <property type="component" value="Chromosome"/>
</dbReference>
<dbReference type="Gene3D" id="3.55.50.30">
    <property type="match status" value="1"/>
</dbReference>
<keyword evidence="5" id="KW-0406">Ion transport</keyword>
<dbReference type="InterPro" id="IPR000531">
    <property type="entry name" value="Beta-barrel_TonB"/>
</dbReference>
<dbReference type="PROSITE" id="PS52016">
    <property type="entry name" value="TONB_DEPENDENT_REC_3"/>
    <property type="match status" value="1"/>
</dbReference>
<evidence type="ECO:0000313" key="16">
    <source>
        <dbReference type="EMBL" id="BCM25656.1"/>
    </source>
</evidence>
<evidence type="ECO:0000256" key="4">
    <source>
        <dbReference type="ARBA" id="ARBA00022452"/>
    </source>
</evidence>
<evidence type="ECO:0000256" key="13">
    <source>
        <dbReference type="RuleBase" id="RU003357"/>
    </source>
</evidence>
<evidence type="ECO:0000256" key="8">
    <source>
        <dbReference type="ARBA" id="ARBA00023077"/>
    </source>
</evidence>
<dbReference type="SMART" id="SM00965">
    <property type="entry name" value="STN"/>
    <property type="match status" value="1"/>
</dbReference>
<dbReference type="InterPro" id="IPR036942">
    <property type="entry name" value="Beta-barrel_TonB_sf"/>
</dbReference>
<keyword evidence="4 12" id="KW-1134">Transmembrane beta strand</keyword>
<evidence type="ECO:0000256" key="11">
    <source>
        <dbReference type="ARBA" id="ARBA00023237"/>
    </source>
</evidence>
<dbReference type="Gene3D" id="2.40.170.20">
    <property type="entry name" value="TonB-dependent receptor, beta-barrel domain"/>
    <property type="match status" value="1"/>
</dbReference>
<evidence type="ECO:0000256" key="1">
    <source>
        <dbReference type="ARBA" id="ARBA00004571"/>
    </source>
</evidence>
<dbReference type="GO" id="GO:0044718">
    <property type="term" value="P:siderophore transmembrane transport"/>
    <property type="evidence" value="ECO:0007669"/>
    <property type="project" value="TreeGrafter"/>
</dbReference>
<evidence type="ECO:0000256" key="9">
    <source>
        <dbReference type="ARBA" id="ARBA00023136"/>
    </source>
</evidence>
<evidence type="ECO:0000256" key="3">
    <source>
        <dbReference type="ARBA" id="ARBA00022448"/>
    </source>
</evidence>
<organism evidence="16 17">
    <name type="scientific">Methyloradius palustris</name>
    <dbReference type="NCBI Taxonomy" id="2778876"/>
    <lineage>
        <taxon>Bacteria</taxon>
        <taxon>Pseudomonadati</taxon>
        <taxon>Pseudomonadota</taxon>
        <taxon>Betaproteobacteria</taxon>
        <taxon>Nitrosomonadales</taxon>
        <taxon>Methylophilaceae</taxon>
        <taxon>Methyloradius</taxon>
    </lineage>
</organism>
<keyword evidence="17" id="KW-1185">Reference proteome</keyword>
<keyword evidence="9 12" id="KW-0472">Membrane</keyword>
<feature type="region of interest" description="Disordered" evidence="14">
    <location>
        <begin position="403"/>
        <end position="423"/>
    </location>
</feature>
<evidence type="ECO:0000256" key="5">
    <source>
        <dbReference type="ARBA" id="ARBA00022496"/>
    </source>
</evidence>
<comment type="similarity">
    <text evidence="2 12 13">Belongs to the TonB-dependent receptor family.</text>
</comment>
<dbReference type="GO" id="GO:0009279">
    <property type="term" value="C:cell outer membrane"/>
    <property type="evidence" value="ECO:0007669"/>
    <property type="project" value="UniProtKB-SubCell"/>
</dbReference>
<keyword evidence="6 12" id="KW-0812">Transmembrane</keyword>
<evidence type="ECO:0000256" key="6">
    <source>
        <dbReference type="ARBA" id="ARBA00022692"/>
    </source>
</evidence>
<reference evidence="16" key="1">
    <citation type="journal article" date="2021" name="Arch. Microbiol.">
        <title>Methyloradius palustris gen. nov., sp. nov., a methanol-oxidizing bacterium isolated from snow.</title>
        <authorList>
            <person name="Miyadera T."/>
            <person name="Kojima H."/>
            <person name="Fukui M."/>
        </authorList>
    </citation>
    <scope>NUCLEOTIDE SEQUENCE</scope>
    <source>
        <strain evidence="16">Zm11</strain>
    </source>
</reference>
<dbReference type="KEGG" id="mpau:ZMTM_19150"/>
<gene>
    <name evidence="16" type="ORF">ZMTM_19150</name>
</gene>
<dbReference type="Gene3D" id="2.170.130.10">
    <property type="entry name" value="TonB-dependent receptor, plug domain"/>
    <property type="match status" value="1"/>
</dbReference>
<keyword evidence="8 13" id="KW-0798">TonB box</keyword>
<evidence type="ECO:0000259" key="15">
    <source>
        <dbReference type="SMART" id="SM00965"/>
    </source>
</evidence>
<evidence type="ECO:0000256" key="7">
    <source>
        <dbReference type="ARBA" id="ARBA00023004"/>
    </source>
</evidence>
<dbReference type="Pfam" id="PF00593">
    <property type="entry name" value="TonB_dep_Rec_b-barrel"/>
    <property type="match status" value="1"/>
</dbReference>
<dbReference type="InterPro" id="IPR039426">
    <property type="entry name" value="TonB-dep_rcpt-like"/>
</dbReference>
<keyword evidence="7" id="KW-0408">Iron</keyword>
<dbReference type="PANTHER" id="PTHR30069:SF39">
    <property type="entry name" value="BLL6183 PROTEIN"/>
    <property type="match status" value="1"/>
</dbReference>
<dbReference type="SUPFAM" id="SSF56935">
    <property type="entry name" value="Porins"/>
    <property type="match status" value="2"/>
</dbReference>
<evidence type="ECO:0000256" key="10">
    <source>
        <dbReference type="ARBA" id="ARBA00023170"/>
    </source>
</evidence>
<comment type="subcellular location">
    <subcellularLocation>
        <location evidence="1 12">Cell outer membrane</location>
        <topology evidence="1 12">Multi-pass membrane protein</topology>
    </subcellularLocation>
</comment>
<dbReference type="Pfam" id="PF07715">
    <property type="entry name" value="Plug"/>
    <property type="match status" value="1"/>
</dbReference>
<dbReference type="InterPro" id="IPR011662">
    <property type="entry name" value="Secretin/TonB_short_N"/>
</dbReference>
<evidence type="ECO:0000256" key="12">
    <source>
        <dbReference type="PROSITE-ProRule" id="PRU01360"/>
    </source>
</evidence>
<dbReference type="RefSeq" id="WP_221763719.1">
    <property type="nucleotide sequence ID" value="NZ_AP024110.1"/>
</dbReference>